<organism evidence="1 2">
    <name type="scientific">Microlunatus parietis</name>
    <dbReference type="NCBI Taxonomy" id="682979"/>
    <lineage>
        <taxon>Bacteria</taxon>
        <taxon>Bacillati</taxon>
        <taxon>Actinomycetota</taxon>
        <taxon>Actinomycetes</taxon>
        <taxon>Propionibacteriales</taxon>
        <taxon>Propionibacteriaceae</taxon>
        <taxon>Microlunatus</taxon>
    </lineage>
</organism>
<gene>
    <name evidence="1" type="ORF">BKA15_001592</name>
</gene>
<dbReference type="RefSeq" id="WP_179749585.1">
    <property type="nucleotide sequence ID" value="NZ_JACCBU010000001.1"/>
</dbReference>
<keyword evidence="2" id="KW-1185">Reference proteome</keyword>
<dbReference type="InterPro" id="IPR019933">
    <property type="entry name" value="DivIVA_domain"/>
</dbReference>
<sequence>MEWFIAALVVVALGVVAVAGSGKLGGMSREPDRDVYRQNPWPDDQPVTAADVSDVKFGITLRGYAMDQVDDVLDRLAGELAERDATIADLKAKLAANELR</sequence>
<dbReference type="NCBIfam" id="TIGR03544">
    <property type="entry name" value="DivI1A_domain"/>
    <property type="match status" value="1"/>
</dbReference>
<dbReference type="Proteomes" id="UP000569914">
    <property type="component" value="Unassembled WGS sequence"/>
</dbReference>
<accession>A0A7Y9I4S2</accession>
<protein>
    <submittedName>
        <fullName evidence="1">DivIVA domain-containing protein</fullName>
    </submittedName>
</protein>
<dbReference type="AlphaFoldDB" id="A0A7Y9I4S2"/>
<dbReference type="EMBL" id="JACCBU010000001">
    <property type="protein sequence ID" value="NYE70263.1"/>
    <property type="molecule type" value="Genomic_DNA"/>
</dbReference>
<dbReference type="Gene3D" id="6.10.250.660">
    <property type="match status" value="1"/>
</dbReference>
<comment type="caution">
    <text evidence="1">The sequence shown here is derived from an EMBL/GenBank/DDBJ whole genome shotgun (WGS) entry which is preliminary data.</text>
</comment>
<evidence type="ECO:0000313" key="1">
    <source>
        <dbReference type="EMBL" id="NYE70263.1"/>
    </source>
</evidence>
<proteinExistence type="predicted"/>
<reference evidence="1 2" key="1">
    <citation type="submission" date="2020-07" db="EMBL/GenBank/DDBJ databases">
        <title>Sequencing the genomes of 1000 actinobacteria strains.</title>
        <authorList>
            <person name="Klenk H.-P."/>
        </authorList>
    </citation>
    <scope>NUCLEOTIDE SEQUENCE [LARGE SCALE GENOMIC DNA]</scope>
    <source>
        <strain evidence="1 2">DSM 22083</strain>
    </source>
</reference>
<name>A0A7Y9I4S2_9ACTN</name>
<evidence type="ECO:0000313" key="2">
    <source>
        <dbReference type="Proteomes" id="UP000569914"/>
    </source>
</evidence>